<reference evidence="4" key="1">
    <citation type="journal article" date="2019" name="Int. J. Syst. Evol. Microbiol.">
        <title>The Global Catalogue of Microorganisms (GCM) 10K type strain sequencing project: providing services to taxonomists for standard genome sequencing and annotation.</title>
        <authorList>
            <consortium name="The Broad Institute Genomics Platform"/>
            <consortium name="The Broad Institute Genome Sequencing Center for Infectious Disease"/>
            <person name="Wu L."/>
            <person name="Ma J."/>
        </authorList>
    </citation>
    <scope>NUCLEOTIDE SEQUENCE [LARGE SCALE GENOMIC DNA]</scope>
    <source>
        <strain evidence="4">CGMCC 4.7357</strain>
    </source>
</reference>
<feature type="compositionally biased region" description="Polar residues" evidence="1">
    <location>
        <begin position="45"/>
        <end position="54"/>
    </location>
</feature>
<gene>
    <name evidence="3" type="ORF">ACFO3G_04030</name>
</gene>
<protein>
    <submittedName>
        <fullName evidence="3">FeoB-associated Cys-rich membrane protein</fullName>
    </submittedName>
</protein>
<evidence type="ECO:0000313" key="3">
    <source>
        <dbReference type="EMBL" id="MFC4665781.1"/>
    </source>
</evidence>
<keyword evidence="2" id="KW-0472">Membrane</keyword>
<evidence type="ECO:0000256" key="1">
    <source>
        <dbReference type="SAM" id="MobiDB-lite"/>
    </source>
</evidence>
<keyword evidence="2" id="KW-0812">Transmembrane</keyword>
<dbReference type="Pfam" id="PF12669">
    <property type="entry name" value="FeoB_associated"/>
    <property type="match status" value="1"/>
</dbReference>
<keyword evidence="4" id="KW-1185">Reference proteome</keyword>
<proteinExistence type="predicted"/>
<feature type="transmembrane region" description="Helical" evidence="2">
    <location>
        <begin position="6"/>
        <end position="23"/>
    </location>
</feature>
<organism evidence="3 4">
    <name type="scientific">Falsiporphyromonas endometrii</name>
    <dbReference type="NCBI Taxonomy" id="1387297"/>
    <lineage>
        <taxon>Bacteria</taxon>
        <taxon>Pseudomonadati</taxon>
        <taxon>Bacteroidota</taxon>
        <taxon>Bacteroidia</taxon>
        <taxon>Bacteroidales</taxon>
        <taxon>Porphyromonadaceae</taxon>
        <taxon>Falsiporphyromonas</taxon>
    </lineage>
</organism>
<name>A0ABV9K834_9PORP</name>
<sequence length="54" mass="6066">MWQDILIYTIGALVAIYLIYKIVKWIRRKPGDESGCGCSGCSSCPTNNNNKKKD</sequence>
<feature type="region of interest" description="Disordered" evidence="1">
    <location>
        <begin position="30"/>
        <end position="54"/>
    </location>
</feature>
<keyword evidence="2" id="KW-1133">Transmembrane helix</keyword>
<accession>A0ABV9K834</accession>
<comment type="caution">
    <text evidence="3">The sequence shown here is derived from an EMBL/GenBank/DDBJ whole genome shotgun (WGS) entry which is preliminary data.</text>
</comment>
<evidence type="ECO:0000256" key="2">
    <source>
        <dbReference type="SAM" id="Phobius"/>
    </source>
</evidence>
<dbReference type="RefSeq" id="WP_380078215.1">
    <property type="nucleotide sequence ID" value="NZ_JBHSGO010000127.1"/>
</dbReference>
<dbReference type="Proteomes" id="UP001596020">
    <property type="component" value="Unassembled WGS sequence"/>
</dbReference>
<evidence type="ECO:0000313" key="4">
    <source>
        <dbReference type="Proteomes" id="UP001596020"/>
    </source>
</evidence>
<dbReference type="EMBL" id="JBHSGO010000127">
    <property type="protein sequence ID" value="MFC4665781.1"/>
    <property type="molecule type" value="Genomic_DNA"/>
</dbReference>